<dbReference type="AlphaFoldDB" id="A0A8J7Q3Y8"/>
<feature type="domain" description="Sulfatase-modifying factor enzyme-like" evidence="1">
    <location>
        <begin position="7"/>
        <end position="129"/>
    </location>
</feature>
<dbReference type="EMBL" id="JAFREP010000002">
    <property type="protein sequence ID" value="MBO1317236.1"/>
    <property type="molecule type" value="Genomic_DNA"/>
</dbReference>
<dbReference type="PANTHER" id="PTHR23150">
    <property type="entry name" value="SULFATASE MODIFYING FACTOR 1, 2"/>
    <property type="match status" value="1"/>
</dbReference>
<evidence type="ECO:0000259" key="1">
    <source>
        <dbReference type="Pfam" id="PF03781"/>
    </source>
</evidence>
<protein>
    <submittedName>
        <fullName evidence="2">SUMF1/EgtB/PvdO family nonheme iron enzyme</fullName>
    </submittedName>
</protein>
<evidence type="ECO:0000313" key="3">
    <source>
        <dbReference type="EMBL" id="MBO1318542.1"/>
    </source>
</evidence>
<evidence type="ECO:0000313" key="2">
    <source>
        <dbReference type="EMBL" id="MBO1317236.1"/>
    </source>
</evidence>
<dbReference type="InterPro" id="IPR042095">
    <property type="entry name" value="SUMF_sf"/>
</dbReference>
<gene>
    <name evidence="2" type="ORF">J3U88_02105</name>
    <name evidence="3" type="ORF">J3U88_08740</name>
</gene>
<dbReference type="Gene3D" id="3.90.1580.10">
    <property type="entry name" value="paralog of FGE (formylglycine-generating enzyme)"/>
    <property type="match status" value="1"/>
</dbReference>
<dbReference type="Proteomes" id="UP000664417">
    <property type="component" value="Unassembled WGS sequence"/>
</dbReference>
<sequence length="134" mass="14757">MFSVAGARAETETPFSFGERIDTAQVNFDGRYRYRQNKPDQIYRDQVVSVKDLPCNPWGLYQMHGNVLEWCADWYGSYDPQDGMNPVGAAGGGKRVVRGGSFSNGARICRSAYRGASAPGSTWQYQGFRPAGGS</sequence>
<dbReference type="InterPro" id="IPR005532">
    <property type="entry name" value="SUMF_dom"/>
</dbReference>
<proteinExistence type="predicted"/>
<dbReference type="GO" id="GO:0120147">
    <property type="term" value="F:formylglycine-generating oxidase activity"/>
    <property type="evidence" value="ECO:0007669"/>
    <property type="project" value="TreeGrafter"/>
</dbReference>
<dbReference type="Pfam" id="PF03781">
    <property type="entry name" value="FGE-sulfatase"/>
    <property type="match status" value="1"/>
</dbReference>
<comment type="caution">
    <text evidence="2">The sequence shown here is derived from an EMBL/GenBank/DDBJ whole genome shotgun (WGS) entry which is preliminary data.</text>
</comment>
<dbReference type="InterPro" id="IPR016187">
    <property type="entry name" value="CTDL_fold"/>
</dbReference>
<dbReference type="EMBL" id="JAFREP010000006">
    <property type="protein sequence ID" value="MBO1318542.1"/>
    <property type="molecule type" value="Genomic_DNA"/>
</dbReference>
<dbReference type="PANTHER" id="PTHR23150:SF19">
    <property type="entry name" value="FORMYLGLYCINE-GENERATING ENZYME"/>
    <property type="match status" value="1"/>
</dbReference>
<keyword evidence="4" id="KW-1185">Reference proteome</keyword>
<dbReference type="SUPFAM" id="SSF56436">
    <property type="entry name" value="C-type lectin-like"/>
    <property type="match status" value="1"/>
</dbReference>
<organism evidence="2 4">
    <name type="scientific">Acanthopleuribacter pedis</name>
    <dbReference type="NCBI Taxonomy" id="442870"/>
    <lineage>
        <taxon>Bacteria</taxon>
        <taxon>Pseudomonadati</taxon>
        <taxon>Acidobacteriota</taxon>
        <taxon>Holophagae</taxon>
        <taxon>Acanthopleuribacterales</taxon>
        <taxon>Acanthopleuribacteraceae</taxon>
        <taxon>Acanthopleuribacter</taxon>
    </lineage>
</organism>
<dbReference type="InterPro" id="IPR051043">
    <property type="entry name" value="Sulfatase_Mod_Factor_Kinase"/>
</dbReference>
<accession>A0A8J7Q3Y8</accession>
<evidence type="ECO:0000313" key="4">
    <source>
        <dbReference type="Proteomes" id="UP000664417"/>
    </source>
</evidence>
<reference evidence="2" key="1">
    <citation type="submission" date="2021-03" db="EMBL/GenBank/DDBJ databases">
        <authorList>
            <person name="Wang G."/>
        </authorList>
    </citation>
    <scope>NUCLEOTIDE SEQUENCE</scope>
    <source>
        <strain evidence="2">KCTC 12899</strain>
    </source>
</reference>
<name>A0A8J7Q3Y8_9BACT</name>